<protein>
    <submittedName>
        <fullName evidence="2">Uncharacterized protein</fullName>
    </submittedName>
</protein>
<evidence type="ECO:0000313" key="2">
    <source>
        <dbReference type="EMBL" id="MBB3111189.1"/>
    </source>
</evidence>
<feature type="transmembrane region" description="Helical" evidence="1">
    <location>
        <begin position="36"/>
        <end position="56"/>
    </location>
</feature>
<dbReference type="EMBL" id="JACHXK010000006">
    <property type="protein sequence ID" value="MBB3111189.1"/>
    <property type="molecule type" value="Genomic_DNA"/>
</dbReference>
<dbReference type="NCBIfam" id="NF041644">
    <property type="entry name" value="CBO0543_fam"/>
    <property type="match status" value="1"/>
</dbReference>
<accession>A0A7W5AZ84</accession>
<evidence type="ECO:0000313" key="3">
    <source>
        <dbReference type="Proteomes" id="UP000570361"/>
    </source>
</evidence>
<keyword evidence="3" id="KW-1185">Reference proteome</keyword>
<proteinExistence type="predicted"/>
<feature type="transmembrane region" description="Helical" evidence="1">
    <location>
        <begin position="97"/>
        <end position="116"/>
    </location>
</feature>
<dbReference type="AlphaFoldDB" id="A0A7W5AZ84"/>
<evidence type="ECO:0000256" key="1">
    <source>
        <dbReference type="SAM" id="Phobius"/>
    </source>
</evidence>
<dbReference type="RefSeq" id="WP_183601050.1">
    <property type="nucleotide sequence ID" value="NZ_JACHXK010000006.1"/>
</dbReference>
<name>A0A7W5AZ84_9BACL</name>
<feature type="transmembrane region" description="Helical" evidence="1">
    <location>
        <begin position="128"/>
        <end position="154"/>
    </location>
</feature>
<organism evidence="2 3">
    <name type="scientific">Paenibacillus phyllosphaerae</name>
    <dbReference type="NCBI Taxonomy" id="274593"/>
    <lineage>
        <taxon>Bacteria</taxon>
        <taxon>Bacillati</taxon>
        <taxon>Bacillota</taxon>
        <taxon>Bacilli</taxon>
        <taxon>Bacillales</taxon>
        <taxon>Paenibacillaceae</taxon>
        <taxon>Paenibacillus</taxon>
    </lineage>
</organism>
<dbReference type="Proteomes" id="UP000570361">
    <property type="component" value="Unassembled WGS sequence"/>
</dbReference>
<keyword evidence="1" id="KW-0812">Transmembrane</keyword>
<feature type="transmembrane region" description="Helical" evidence="1">
    <location>
        <begin position="61"/>
        <end position="77"/>
    </location>
</feature>
<gene>
    <name evidence="2" type="ORF">FHS18_003257</name>
</gene>
<feature type="transmembrane region" description="Helical" evidence="1">
    <location>
        <begin position="160"/>
        <end position="182"/>
    </location>
</feature>
<reference evidence="2 3" key="1">
    <citation type="submission" date="2020-08" db="EMBL/GenBank/DDBJ databases">
        <title>Genomic Encyclopedia of Type Strains, Phase III (KMG-III): the genomes of soil and plant-associated and newly described type strains.</title>
        <authorList>
            <person name="Whitman W."/>
        </authorList>
    </citation>
    <scope>NUCLEOTIDE SEQUENCE [LARGE SCALE GENOMIC DNA]</scope>
    <source>
        <strain evidence="2 3">CECT 5862</strain>
    </source>
</reference>
<sequence length="207" mass="24368">MDIEQSRQLEMLQDAHQQGTAFTQQYWHAFSGTDTWQFWLLLGLLVVPLLVLFMFIDRKQAILVGFFGLNIHVWASYCDHFGVTHGYWNYPYKLMPFFPESVPLDTALVPITYMFIYQWTLNSNRNFYAYALTVCALFAFVVRPTMVAFDLFVMFNDTNFVVLFMIQVIVLLVSKLITSIFLNLRHSASGIELDEIRFRWTDKRKAR</sequence>
<dbReference type="InterPro" id="IPR048147">
    <property type="entry name" value="CBO0543-like"/>
</dbReference>
<comment type="caution">
    <text evidence="2">The sequence shown here is derived from an EMBL/GenBank/DDBJ whole genome shotgun (WGS) entry which is preliminary data.</text>
</comment>
<keyword evidence="1" id="KW-1133">Transmembrane helix</keyword>
<keyword evidence="1" id="KW-0472">Membrane</keyword>